<evidence type="ECO:0000313" key="3">
    <source>
        <dbReference type="Proteomes" id="UP001408789"/>
    </source>
</evidence>
<dbReference type="Pfam" id="PF14291">
    <property type="entry name" value="DUF4371"/>
    <property type="match status" value="1"/>
</dbReference>
<protein>
    <recommendedName>
        <fullName evidence="1">TTF-type domain-containing protein</fullName>
    </recommendedName>
</protein>
<dbReference type="InterPro" id="IPR012337">
    <property type="entry name" value="RNaseH-like_sf"/>
</dbReference>
<dbReference type="SMART" id="SM00597">
    <property type="entry name" value="ZnF_TTF"/>
    <property type="match status" value="1"/>
</dbReference>
<comment type="caution">
    <text evidence="2">The sequence shown here is derived from an EMBL/GenBank/DDBJ whole genome shotgun (WGS) entry which is preliminary data.</text>
</comment>
<dbReference type="GO" id="GO:0046983">
    <property type="term" value="F:protein dimerization activity"/>
    <property type="evidence" value="ECO:0007669"/>
    <property type="project" value="InterPro"/>
</dbReference>
<evidence type="ECO:0000259" key="1">
    <source>
        <dbReference type="SMART" id="SM00597"/>
    </source>
</evidence>
<dbReference type="AlphaFoldDB" id="A0AAP0DRL1"/>
<dbReference type="EMBL" id="JBCNJP010000003">
    <property type="protein sequence ID" value="KAK9079744.1"/>
    <property type="molecule type" value="Genomic_DNA"/>
</dbReference>
<dbReference type="InterPro" id="IPR025398">
    <property type="entry name" value="DUF4371"/>
</dbReference>
<keyword evidence="3" id="KW-1185">Reference proteome</keyword>
<dbReference type="Pfam" id="PF05699">
    <property type="entry name" value="Dimer_Tnp_hAT"/>
    <property type="match status" value="1"/>
</dbReference>
<dbReference type="PANTHER" id="PTHR11697:SF230">
    <property type="entry name" value="ZINC FINGER, MYM DOMAIN CONTAINING 1"/>
    <property type="match status" value="1"/>
</dbReference>
<dbReference type="InterPro" id="IPR055298">
    <property type="entry name" value="AtLOH3-like"/>
</dbReference>
<proteinExistence type="predicted"/>
<sequence length="769" mass="88709">MERFYKPIISSSEPSFVDLDKLPRDPADRKRILDYHPDQRDEIMRKYCINGPFQPRGHDFQKRMIGTKERRFIRTWFDKYGGNWLEYSVKLERAFCLCCYLFADYVGNQGGRDVFSKEGFNCWNKPDRFDTHVGEVGSAHNKALKKCEDLINQNQSIATALHKQDDIVKRANRIRLNATINACRFCLKNALPFRGHDESKTSICKGNFLELMDLILSHDKELSELPKAAGNNQYLSPTIQKDIANCFEEEVLNSIFKEVGDDVFSLLVDESSDVSKKEQMAIVLRYVDTHGLVKERFVGLVHVMETTSLALKNAVDTFFAKYGLSIKKLRGQGYDGANNMRGEFNGLKAKILQENSSTYYVHCFAHQLQLVVVAVAKKHLGVVNFFDSLCILMNVVCSSCKRTGILQKNDKERMQDEIRSGILGTGSGLNQELSFVRPGDTRWNSHYRTLTRLIDMFSSIVKVLEYVQEECDNSSSQNQALSMSNYLSSFEFVFYLHLMYEILGFTNSLSEALQRKDQDILEAVKLVGTARRKMQKCREEGFHPLLKKVHSFCESHDIQILDMEKEYVNDRAKRKRYNITTEHYYKFDCFNTVLDMEIQEFGDRFNEINTELLQNMSAFIPYDSFSNFDASKLMRLCEFYPHDFDKGEKMALAHQLDLYVDSVQNDVKFDDLKGIADLARMMVETRKHVSFPLVYRLLKLVLVLPVATASVERCFSAVKIVKTNLRNRMGEDFLNACVVCTVEKEALESVTNEAVIDRFQKMKTRRGQL</sequence>
<accession>A0AAP0DRL1</accession>
<dbReference type="InterPro" id="IPR006580">
    <property type="entry name" value="Znf_TTF"/>
</dbReference>
<name>A0AAP0DRL1_9ASTR</name>
<dbReference type="Proteomes" id="UP001408789">
    <property type="component" value="Unassembled WGS sequence"/>
</dbReference>
<gene>
    <name evidence="2" type="ORF">SSX86_001417</name>
</gene>
<reference evidence="2 3" key="1">
    <citation type="submission" date="2024-04" db="EMBL/GenBank/DDBJ databases">
        <title>The reference genome of an endangered Asteraceae, Deinandra increscens subsp. villosa, native to the Central Coast of California.</title>
        <authorList>
            <person name="Guilliams M."/>
            <person name="Hasenstab-Lehman K."/>
            <person name="Meyer R."/>
            <person name="Mcevoy S."/>
        </authorList>
    </citation>
    <scope>NUCLEOTIDE SEQUENCE [LARGE SCALE GENOMIC DNA]</scope>
    <source>
        <tissue evidence="2">Leaf</tissue>
    </source>
</reference>
<organism evidence="2 3">
    <name type="scientific">Deinandra increscens subsp. villosa</name>
    <dbReference type="NCBI Taxonomy" id="3103831"/>
    <lineage>
        <taxon>Eukaryota</taxon>
        <taxon>Viridiplantae</taxon>
        <taxon>Streptophyta</taxon>
        <taxon>Embryophyta</taxon>
        <taxon>Tracheophyta</taxon>
        <taxon>Spermatophyta</taxon>
        <taxon>Magnoliopsida</taxon>
        <taxon>eudicotyledons</taxon>
        <taxon>Gunneridae</taxon>
        <taxon>Pentapetalae</taxon>
        <taxon>asterids</taxon>
        <taxon>campanulids</taxon>
        <taxon>Asterales</taxon>
        <taxon>Asteraceae</taxon>
        <taxon>Asteroideae</taxon>
        <taxon>Heliantheae alliance</taxon>
        <taxon>Madieae</taxon>
        <taxon>Madiinae</taxon>
        <taxon>Deinandra</taxon>
    </lineage>
</organism>
<dbReference type="SUPFAM" id="SSF53098">
    <property type="entry name" value="Ribonuclease H-like"/>
    <property type="match status" value="1"/>
</dbReference>
<dbReference type="PANTHER" id="PTHR11697">
    <property type="entry name" value="GENERAL TRANSCRIPTION FACTOR 2-RELATED ZINC FINGER PROTEIN"/>
    <property type="match status" value="1"/>
</dbReference>
<dbReference type="InterPro" id="IPR008906">
    <property type="entry name" value="HATC_C_dom"/>
</dbReference>
<evidence type="ECO:0000313" key="2">
    <source>
        <dbReference type="EMBL" id="KAK9079744.1"/>
    </source>
</evidence>
<feature type="domain" description="TTF-type" evidence="1">
    <location>
        <begin position="68"/>
        <end position="163"/>
    </location>
</feature>